<feature type="transmembrane region" description="Helical" evidence="2">
    <location>
        <begin position="64"/>
        <end position="87"/>
    </location>
</feature>
<evidence type="ECO:0000313" key="3">
    <source>
        <dbReference type="EMBL" id="OGY91887.1"/>
    </source>
</evidence>
<protein>
    <submittedName>
        <fullName evidence="3">Uncharacterized protein</fullName>
    </submittedName>
</protein>
<feature type="region of interest" description="Disordered" evidence="1">
    <location>
        <begin position="787"/>
        <end position="829"/>
    </location>
</feature>
<evidence type="ECO:0000256" key="2">
    <source>
        <dbReference type="SAM" id="Phobius"/>
    </source>
</evidence>
<comment type="caution">
    <text evidence="3">The sequence shown here is derived from an EMBL/GenBank/DDBJ whole genome shotgun (WGS) entry which is preliminary data.</text>
</comment>
<feature type="transmembrane region" description="Helical" evidence="2">
    <location>
        <begin position="140"/>
        <end position="158"/>
    </location>
</feature>
<evidence type="ECO:0000256" key="1">
    <source>
        <dbReference type="SAM" id="MobiDB-lite"/>
    </source>
</evidence>
<feature type="compositionally biased region" description="Basic and acidic residues" evidence="1">
    <location>
        <begin position="617"/>
        <end position="638"/>
    </location>
</feature>
<organism evidence="3 4">
    <name type="scientific">Candidatus Komeilibacteria bacterium RIFCSPLOWO2_02_FULL_48_11</name>
    <dbReference type="NCBI Taxonomy" id="1798553"/>
    <lineage>
        <taxon>Bacteria</taxon>
        <taxon>Candidatus Komeiliibacteriota</taxon>
    </lineage>
</organism>
<keyword evidence="2" id="KW-0812">Transmembrane</keyword>
<feature type="transmembrane region" description="Helical" evidence="2">
    <location>
        <begin position="20"/>
        <end position="44"/>
    </location>
</feature>
<keyword evidence="2" id="KW-0472">Membrane</keyword>
<feature type="compositionally biased region" description="Basic and acidic residues" evidence="1">
    <location>
        <begin position="682"/>
        <end position="692"/>
    </location>
</feature>
<feature type="transmembrane region" description="Helical" evidence="2">
    <location>
        <begin position="268"/>
        <end position="289"/>
    </location>
</feature>
<feature type="transmembrane region" description="Helical" evidence="2">
    <location>
        <begin position="377"/>
        <end position="395"/>
    </location>
</feature>
<keyword evidence="2" id="KW-1133">Transmembrane helix</keyword>
<sequence>MLLERILWYNSAMLFRLNRVLRAIVCQHQILAVLAVVAVGTLVWLTPVSAGWAMNQVADLLASIAQIIIELVGKIFTVLIEILLAVVDYNDFINAPAVIKGWVLVRDVANMAFLIIFIAIAFATILGIEKYEYKQLLPKLLIMAVLVNFSRTICGIIIDAAQVVMMTFVNGFKDVAAGNLIRGFGITDMLTLRDLGETEGVTGTALAAASILAVAMLVIATVTVGIMVLMFVIRIIYLWILIVLSPFAFMLSAAPGFSGKFNEWWDKFARYVFIGPLLAFFLWLSFSIMSSVDPGQNLATQNKINFGSTTSAVGMAGRTSASITAVSRSDNLLSFGIAIALLMLALSTANSIGVAGGKLAGSAMAKIQSGGIKLGKIAGLGVLGGLPAIAGGTLLGTQKGRQALDWVNRWQALRGGFDLNLKRQWKGMKEGFAERKKREEMGISVKAFEKMKEGGLLAVAHAFLGGGRDAAEMYVQGAFNLKGFRNIWRTIVGGPGTVEKIQKKAADEKLQAEIAQKRYAMRDEALKKENLDEEGTKAFVEEHWQGRAKRNQEDDQTQNVDEKDKYLFNEDGKKVYLKAELKTKAVEVLGADSSTKDRESFVNKTVDELETDDPDIAEKKREYLNGKDGKGGWEERRAKSQLAQEVKAAREYKGSVKTPEGERHQKVLQEVQKLGQKFLQAEAEKKDQESQRLAKGGLSDAEKEEREKGLKNIVKELERIDRDIRRNDEMKLGLDVSALEDQKKELEDKRAQIAKEEKDADGKGTNIWKVKEVVNVVAEAEEKVVEAKKKEAAAKTKDEKNKATKEREEAENEHESLKKSLEEGGERKKMSIMAGLEKERLEMIGQALSLKPEEREAQRAQWEKEKEDFKTQASQHAVRANAAEQRARKYIPPRAFYAERNRRLLEDDEMKKITSKLDTELIADFKDAVADGNSVKAVALAKKLANDYNDNELWNAYGFDSTSLGMQKFIDAVLMGKKDIIKDSDGAVYRGPSLGMDDQTALSIENEISYINESRKHWETARTIKVENGQFKRMSDLEHTQATLAEIVKGDSSEMIRGLNRLAYGGERPRADGSGRDFILRPLGAGILSAFAPEFHFRFGRGEYNKNAILNLYQELKKLRELGLPPELLHETEGKGRKVVEEGGKSGPDIARNMFYRGKGIGIF</sequence>
<feature type="compositionally biased region" description="Basic and acidic residues" evidence="1">
    <location>
        <begin position="700"/>
        <end position="710"/>
    </location>
</feature>
<reference evidence="3 4" key="1">
    <citation type="journal article" date="2016" name="Nat. Commun.">
        <title>Thousands of microbial genomes shed light on interconnected biogeochemical processes in an aquifer system.</title>
        <authorList>
            <person name="Anantharaman K."/>
            <person name="Brown C.T."/>
            <person name="Hug L.A."/>
            <person name="Sharon I."/>
            <person name="Castelle C.J."/>
            <person name="Probst A.J."/>
            <person name="Thomas B.C."/>
            <person name="Singh A."/>
            <person name="Wilkins M.J."/>
            <person name="Karaoz U."/>
            <person name="Brodie E.L."/>
            <person name="Williams K.H."/>
            <person name="Hubbard S.S."/>
            <person name="Banfield J.F."/>
        </authorList>
    </citation>
    <scope>NUCLEOTIDE SEQUENCE [LARGE SCALE GENOMIC DNA]</scope>
</reference>
<feature type="transmembrane region" description="Helical" evidence="2">
    <location>
        <begin position="108"/>
        <end position="128"/>
    </location>
</feature>
<evidence type="ECO:0000313" key="4">
    <source>
        <dbReference type="Proteomes" id="UP000178109"/>
    </source>
</evidence>
<feature type="transmembrane region" description="Helical" evidence="2">
    <location>
        <begin position="236"/>
        <end position="256"/>
    </location>
</feature>
<dbReference type="Proteomes" id="UP000178109">
    <property type="component" value="Unassembled WGS sequence"/>
</dbReference>
<dbReference type="EMBL" id="MHKO01000034">
    <property type="protein sequence ID" value="OGY91887.1"/>
    <property type="molecule type" value="Genomic_DNA"/>
</dbReference>
<feature type="region of interest" description="Disordered" evidence="1">
    <location>
        <begin position="681"/>
        <end position="710"/>
    </location>
</feature>
<name>A0A1G2BUG0_9BACT</name>
<dbReference type="STRING" id="1798553.A3H70_04430"/>
<feature type="transmembrane region" description="Helical" evidence="2">
    <location>
        <begin position="205"/>
        <end position="230"/>
    </location>
</feature>
<accession>A0A1G2BUG0</accession>
<proteinExistence type="predicted"/>
<feature type="region of interest" description="Disordered" evidence="1">
    <location>
        <begin position="544"/>
        <end position="564"/>
    </location>
</feature>
<feature type="region of interest" description="Disordered" evidence="1">
    <location>
        <begin position="617"/>
        <end position="640"/>
    </location>
</feature>
<gene>
    <name evidence="3" type="ORF">A3H70_04430</name>
</gene>
<feature type="compositionally biased region" description="Basic and acidic residues" evidence="1">
    <location>
        <begin position="544"/>
        <end position="553"/>
    </location>
</feature>
<dbReference type="AlphaFoldDB" id="A0A1G2BUG0"/>
<feature type="transmembrane region" description="Helical" evidence="2">
    <location>
        <begin position="332"/>
        <end position="356"/>
    </location>
</feature>